<accession>A0A5A9GGB1</accession>
<evidence type="ECO:0000313" key="2">
    <source>
        <dbReference type="Proteomes" id="UP000324927"/>
    </source>
</evidence>
<name>A0A5A9GGB1_AZOLI</name>
<dbReference type="InterPro" id="IPR015813">
    <property type="entry name" value="Pyrv/PenolPyrv_kinase-like_dom"/>
</dbReference>
<protein>
    <submittedName>
        <fullName evidence="1">Uncharacterized protein</fullName>
    </submittedName>
</protein>
<dbReference type="GO" id="GO:0003824">
    <property type="term" value="F:catalytic activity"/>
    <property type="evidence" value="ECO:0007669"/>
    <property type="project" value="InterPro"/>
</dbReference>
<dbReference type="PANTHER" id="PTHR42905">
    <property type="entry name" value="PHOSPHOENOLPYRUVATE CARBOXYLASE"/>
    <property type="match status" value="1"/>
</dbReference>
<dbReference type="AlphaFoldDB" id="A0A5A9GGB1"/>
<organism evidence="1 2">
    <name type="scientific">Azospirillum lipoferum</name>
    <dbReference type="NCBI Taxonomy" id="193"/>
    <lineage>
        <taxon>Bacteria</taxon>
        <taxon>Pseudomonadati</taxon>
        <taxon>Pseudomonadota</taxon>
        <taxon>Alphaproteobacteria</taxon>
        <taxon>Rhodospirillales</taxon>
        <taxon>Azospirillaceae</taxon>
        <taxon>Azospirillum</taxon>
    </lineage>
</organism>
<dbReference type="PANTHER" id="PTHR42905:SF5">
    <property type="entry name" value="CARBOXYVINYL-CARBOXYPHOSPHONATE PHOSPHORYLMUTASE, CHLOROPLASTIC"/>
    <property type="match status" value="1"/>
</dbReference>
<dbReference type="Gene3D" id="3.20.20.60">
    <property type="entry name" value="Phosphoenolpyruvate-binding domains"/>
    <property type="match status" value="1"/>
</dbReference>
<dbReference type="Proteomes" id="UP000324927">
    <property type="component" value="Unassembled WGS sequence"/>
</dbReference>
<evidence type="ECO:0000313" key="1">
    <source>
        <dbReference type="EMBL" id="KAA0592724.1"/>
    </source>
</evidence>
<reference evidence="1 2" key="1">
    <citation type="submission" date="2019-08" db="EMBL/GenBank/DDBJ databases">
        <authorList>
            <person name="Grouzdev D."/>
            <person name="Tikhonova E."/>
            <person name="Kravchenko I."/>
        </authorList>
    </citation>
    <scope>NUCLEOTIDE SEQUENCE [LARGE SCALE GENOMIC DNA]</scope>
    <source>
        <strain evidence="1 2">59b</strain>
    </source>
</reference>
<comment type="caution">
    <text evidence="1">The sequence shown here is derived from an EMBL/GenBank/DDBJ whole genome shotgun (WGS) entry which is preliminary data.</text>
</comment>
<gene>
    <name evidence="1" type="ORF">FZ942_26605</name>
</gene>
<keyword evidence="2" id="KW-1185">Reference proteome</keyword>
<dbReference type="EMBL" id="VTTN01000014">
    <property type="protein sequence ID" value="KAA0592724.1"/>
    <property type="molecule type" value="Genomic_DNA"/>
</dbReference>
<dbReference type="SUPFAM" id="SSF51621">
    <property type="entry name" value="Phosphoenolpyruvate/pyruvate domain"/>
    <property type="match status" value="1"/>
</dbReference>
<sequence length="102" mass="11042">MLLVEQAGFLARRGSNFGVAATVLGLPDVGILSMRNQVNAVQSIANAVSIPVRACGGTGFGNALNTFHIVRMPYRSHGGARRSGRSRRWADIRHSIIRHCML</sequence>
<dbReference type="InterPro" id="IPR040442">
    <property type="entry name" value="Pyrv_kinase-like_dom_sf"/>
</dbReference>
<proteinExistence type="predicted"/>